<dbReference type="InterPro" id="IPR020103">
    <property type="entry name" value="PsdUridine_synth_cat_dom_sf"/>
</dbReference>
<dbReference type="Proteomes" id="UP000231157">
    <property type="component" value="Unassembled WGS sequence"/>
</dbReference>
<dbReference type="EC" id="5.4.99.-" evidence="4"/>
<dbReference type="GO" id="GO:0000455">
    <property type="term" value="P:enzyme-directed rRNA pseudouridine synthesis"/>
    <property type="evidence" value="ECO:0007669"/>
    <property type="project" value="TreeGrafter"/>
</dbReference>
<evidence type="ECO:0000256" key="2">
    <source>
        <dbReference type="ARBA" id="ARBA00023235"/>
    </source>
</evidence>
<dbReference type="InterPro" id="IPR050188">
    <property type="entry name" value="RluA_PseudoU_synthase"/>
</dbReference>
<evidence type="ECO:0000256" key="1">
    <source>
        <dbReference type="ARBA" id="ARBA00010876"/>
    </source>
</evidence>
<gene>
    <name evidence="6" type="ORF">COU07_02495</name>
</gene>
<comment type="caution">
    <text evidence="6">The sequence shown here is derived from an EMBL/GenBank/DDBJ whole genome shotgun (WGS) entry which is preliminary data.</text>
</comment>
<comment type="similarity">
    <text evidence="1 4">Belongs to the pseudouridine synthase RluA family.</text>
</comment>
<dbReference type="AlphaFoldDB" id="A0A2H0US16"/>
<accession>A0A2H0US16</accession>
<sequence>MNIEVIYEDDDILVINKPAGLLVHRAKIRSKKNVHEDKTVTDWVLEHYPEISSVGDDPNTRPGIVHRLDRDTSGVLVIAKTNESFLYLKSLFQSGEIKKEYLALVRGVPNQESGVIDFPIGLKSGTTKWGVRGKNLKMLKPAETHYSVKKVFDTDFGKFALLSVSPKTGRTHQIRVHLSAISHPVVCDSLYGGKKYLDEVKNFGLGRQFLHALSIELVLPSGSRTMFSAELSDDLSRVLDSLQS</sequence>
<evidence type="ECO:0000256" key="3">
    <source>
        <dbReference type="PIRSR" id="PIRSR606225-1"/>
    </source>
</evidence>
<dbReference type="Gene3D" id="3.30.2350.10">
    <property type="entry name" value="Pseudouridine synthase"/>
    <property type="match status" value="1"/>
</dbReference>
<evidence type="ECO:0000313" key="7">
    <source>
        <dbReference type="Proteomes" id="UP000231157"/>
    </source>
</evidence>
<comment type="function">
    <text evidence="4">Responsible for synthesis of pseudouridine from uracil.</text>
</comment>
<reference evidence="7" key="1">
    <citation type="submission" date="2017-09" db="EMBL/GenBank/DDBJ databases">
        <title>Depth-based differentiation of microbial function through sediment-hosted aquifers and enrichment of novel symbionts in the deep terrestrial subsurface.</title>
        <authorList>
            <person name="Probst A.J."/>
            <person name="Ladd B."/>
            <person name="Jarett J.K."/>
            <person name="Geller-Mcgrath D.E."/>
            <person name="Sieber C.M.K."/>
            <person name="Emerson J.B."/>
            <person name="Anantharaman K."/>
            <person name="Thomas B.C."/>
            <person name="Malmstrom R."/>
            <person name="Stieglmeier M."/>
            <person name="Klingl A."/>
            <person name="Woyke T."/>
            <person name="Ryan C.M."/>
            <person name="Banfield J.F."/>
        </authorList>
    </citation>
    <scope>NUCLEOTIDE SEQUENCE [LARGE SCALE GENOMIC DNA]</scope>
</reference>
<dbReference type="NCBIfam" id="TIGR00005">
    <property type="entry name" value="rluA_subfam"/>
    <property type="match status" value="1"/>
</dbReference>
<evidence type="ECO:0000313" key="6">
    <source>
        <dbReference type="EMBL" id="PIR89191.1"/>
    </source>
</evidence>
<dbReference type="InterPro" id="IPR006224">
    <property type="entry name" value="PsdUridine_synth_RluA-like_CS"/>
</dbReference>
<dbReference type="SUPFAM" id="SSF55120">
    <property type="entry name" value="Pseudouridine synthase"/>
    <property type="match status" value="1"/>
</dbReference>
<dbReference type="InterPro" id="IPR006225">
    <property type="entry name" value="PsdUridine_synth_RluC/D"/>
</dbReference>
<dbReference type="PROSITE" id="PS01129">
    <property type="entry name" value="PSI_RLU"/>
    <property type="match status" value="1"/>
</dbReference>
<evidence type="ECO:0000256" key="4">
    <source>
        <dbReference type="RuleBase" id="RU362028"/>
    </source>
</evidence>
<dbReference type="GO" id="GO:0003723">
    <property type="term" value="F:RNA binding"/>
    <property type="evidence" value="ECO:0007669"/>
    <property type="project" value="InterPro"/>
</dbReference>
<feature type="active site" evidence="3">
    <location>
        <position position="69"/>
    </location>
</feature>
<dbReference type="GO" id="GO:0009982">
    <property type="term" value="F:pseudouridine synthase activity"/>
    <property type="evidence" value="ECO:0007669"/>
    <property type="project" value="InterPro"/>
</dbReference>
<dbReference type="PANTHER" id="PTHR21600">
    <property type="entry name" value="MITOCHONDRIAL RNA PSEUDOURIDINE SYNTHASE"/>
    <property type="match status" value="1"/>
</dbReference>
<protein>
    <recommendedName>
        <fullName evidence="4">Pseudouridine synthase</fullName>
        <ecNumber evidence="4">5.4.99.-</ecNumber>
    </recommendedName>
</protein>
<dbReference type="CDD" id="cd02869">
    <property type="entry name" value="PseudoU_synth_RluA_like"/>
    <property type="match status" value="1"/>
</dbReference>
<name>A0A2H0US16_9BACT</name>
<proteinExistence type="inferred from homology"/>
<keyword evidence="2 4" id="KW-0413">Isomerase</keyword>
<comment type="catalytic activity">
    <reaction evidence="4">
        <text>a uridine in RNA = a pseudouridine in RNA</text>
        <dbReference type="Rhea" id="RHEA:48348"/>
        <dbReference type="Rhea" id="RHEA-COMP:12068"/>
        <dbReference type="Rhea" id="RHEA-COMP:12069"/>
        <dbReference type="ChEBI" id="CHEBI:65314"/>
        <dbReference type="ChEBI" id="CHEBI:65315"/>
    </reaction>
</comment>
<organism evidence="6 7">
    <name type="scientific">Candidatus Harrisonbacteria bacterium CG10_big_fil_rev_8_21_14_0_10_40_38</name>
    <dbReference type="NCBI Taxonomy" id="1974583"/>
    <lineage>
        <taxon>Bacteria</taxon>
        <taxon>Candidatus Harrisoniibacteriota</taxon>
    </lineage>
</organism>
<feature type="domain" description="Pseudouridine synthase RsuA/RluA-like" evidence="5">
    <location>
        <begin position="11"/>
        <end position="180"/>
    </location>
</feature>
<dbReference type="GO" id="GO:0140098">
    <property type="term" value="F:catalytic activity, acting on RNA"/>
    <property type="evidence" value="ECO:0007669"/>
    <property type="project" value="UniProtKB-ARBA"/>
</dbReference>
<dbReference type="EMBL" id="PFAZ01000005">
    <property type="protein sequence ID" value="PIR89191.1"/>
    <property type="molecule type" value="Genomic_DNA"/>
</dbReference>
<dbReference type="PANTHER" id="PTHR21600:SF44">
    <property type="entry name" value="RIBOSOMAL LARGE SUBUNIT PSEUDOURIDINE SYNTHASE D"/>
    <property type="match status" value="1"/>
</dbReference>
<dbReference type="InterPro" id="IPR006145">
    <property type="entry name" value="PsdUridine_synth_RsuA/RluA"/>
</dbReference>
<evidence type="ECO:0000259" key="5">
    <source>
        <dbReference type="Pfam" id="PF00849"/>
    </source>
</evidence>
<dbReference type="Pfam" id="PF00849">
    <property type="entry name" value="PseudoU_synth_2"/>
    <property type="match status" value="1"/>
</dbReference>